<protein>
    <submittedName>
        <fullName evidence="2">Uncharacterized protein</fullName>
    </submittedName>
</protein>
<dbReference type="GeneID" id="81360457"/>
<comment type="caution">
    <text evidence="2">The sequence shown here is derived from an EMBL/GenBank/DDBJ whole genome shotgun (WGS) entry which is preliminary data.</text>
</comment>
<accession>A0A9W9EYF6</accession>
<gene>
    <name evidence="2" type="ORF">N7532_008987</name>
</gene>
<feature type="region of interest" description="Disordered" evidence="1">
    <location>
        <begin position="95"/>
        <end position="123"/>
    </location>
</feature>
<reference evidence="2" key="1">
    <citation type="submission" date="2022-11" db="EMBL/GenBank/DDBJ databases">
        <authorList>
            <person name="Petersen C."/>
        </authorList>
    </citation>
    <scope>NUCLEOTIDE SEQUENCE</scope>
    <source>
        <strain evidence="2">IBT 30761</strain>
    </source>
</reference>
<feature type="compositionally biased region" description="Basic and acidic residues" evidence="1">
    <location>
        <begin position="110"/>
        <end position="123"/>
    </location>
</feature>
<reference evidence="2" key="2">
    <citation type="journal article" date="2023" name="IMA Fungus">
        <title>Comparative genomic study of the Penicillium genus elucidates a diverse pangenome and 15 lateral gene transfer events.</title>
        <authorList>
            <person name="Petersen C."/>
            <person name="Sorensen T."/>
            <person name="Nielsen M.R."/>
            <person name="Sondergaard T.E."/>
            <person name="Sorensen J.L."/>
            <person name="Fitzpatrick D.A."/>
            <person name="Frisvad J.C."/>
            <person name="Nielsen K.L."/>
        </authorList>
    </citation>
    <scope>NUCLEOTIDE SEQUENCE</scope>
    <source>
        <strain evidence="2">IBT 30761</strain>
    </source>
</reference>
<dbReference type="EMBL" id="JAPQKI010000009">
    <property type="protein sequence ID" value="KAJ5090303.1"/>
    <property type="molecule type" value="Genomic_DNA"/>
</dbReference>
<evidence type="ECO:0000313" key="2">
    <source>
        <dbReference type="EMBL" id="KAJ5090303.1"/>
    </source>
</evidence>
<dbReference type="Proteomes" id="UP001149074">
    <property type="component" value="Unassembled WGS sequence"/>
</dbReference>
<organism evidence="2 3">
    <name type="scientific">Penicillium argentinense</name>
    <dbReference type="NCBI Taxonomy" id="1131581"/>
    <lineage>
        <taxon>Eukaryota</taxon>
        <taxon>Fungi</taxon>
        <taxon>Dikarya</taxon>
        <taxon>Ascomycota</taxon>
        <taxon>Pezizomycotina</taxon>
        <taxon>Eurotiomycetes</taxon>
        <taxon>Eurotiomycetidae</taxon>
        <taxon>Eurotiales</taxon>
        <taxon>Aspergillaceae</taxon>
        <taxon>Penicillium</taxon>
    </lineage>
</organism>
<proteinExistence type="predicted"/>
<feature type="region of interest" description="Disordered" evidence="1">
    <location>
        <begin position="1"/>
        <end position="38"/>
    </location>
</feature>
<keyword evidence="3" id="KW-1185">Reference proteome</keyword>
<sequence length="123" mass="13626">MAYQSYPRHEPRHFVPPDFGYYPATPPPPRLPPLGSLAERTNPGYMLATASASASASALDNGYLNRSATQTLPLRMHHHGPPIDPRAYAAPAPVAYEERSSPMMSQGREPQAHRVRTYDQESQ</sequence>
<dbReference type="AlphaFoldDB" id="A0A9W9EYF6"/>
<dbReference type="RefSeq" id="XP_056472284.1">
    <property type="nucleotide sequence ID" value="XM_056621478.1"/>
</dbReference>
<evidence type="ECO:0000256" key="1">
    <source>
        <dbReference type="SAM" id="MobiDB-lite"/>
    </source>
</evidence>
<name>A0A9W9EYF6_9EURO</name>
<evidence type="ECO:0000313" key="3">
    <source>
        <dbReference type="Proteomes" id="UP001149074"/>
    </source>
</evidence>